<gene>
    <name evidence="1" type="primary">SPATA22</name>
    <name evidence="1" type="ORF">GBF38_019365</name>
</gene>
<reference evidence="1" key="1">
    <citation type="submission" date="2020-04" db="EMBL/GenBank/DDBJ databases">
        <title>A chromosome-scale assembly and high-density genetic map of the yellow drum (Nibea albiflora) genome.</title>
        <authorList>
            <person name="Xu D."/>
            <person name="Zhang W."/>
            <person name="Chen R."/>
            <person name="Tan P."/>
            <person name="Wang L."/>
            <person name="Song H."/>
            <person name="Tian L."/>
            <person name="Zhu Q."/>
            <person name="Wang B."/>
        </authorList>
    </citation>
    <scope>NUCLEOTIDE SEQUENCE</scope>
    <source>
        <strain evidence="1">ZJHYS-2018</strain>
    </source>
</reference>
<evidence type="ECO:0000313" key="2">
    <source>
        <dbReference type="Proteomes" id="UP000805704"/>
    </source>
</evidence>
<proteinExistence type="predicted"/>
<dbReference type="Proteomes" id="UP000805704">
    <property type="component" value="Chromosome 19"/>
</dbReference>
<evidence type="ECO:0000313" key="1">
    <source>
        <dbReference type="EMBL" id="KAG8008270.1"/>
    </source>
</evidence>
<sequence length="403" mass="44516">MRRHENQPPRPTAGCLPVPLFNQKKRNRVPLTSAPSENEFFSHREFTAASHSTPGTYGSYQASGPSSGAPQSLQWSRQGFSQSTPPQQQQQYGSNRPAPKSVPAMRTHAPAPHPYKVGGTSSKIGQSSNPVKHQQSSSCVNSRQSECQPACTSQSAQSKPKPNTVFSQMAQQSSYRPPNPPHQYSQQSRPLPTPVPPPASVPPARAAQPQNNSWKFTNSFGPQKPLFDGNKNTNQPRIAQKTQTQMKPVAEHSLRILTAVIDGMRHWSQFKDKVPYLFEIFGELMRSCDCAVKYFETSSLTGCALPSASLDSAVTLGPHGAKNFLMRDGKDVVQCVFYEHEQELPRLIRGQVHRCVGNYDRNRDVLMCVSVRPGVPSELRNAQEAVKVCDAEMRALVKTLSEV</sequence>
<dbReference type="EMBL" id="CM024807">
    <property type="protein sequence ID" value="KAG8008270.1"/>
    <property type="molecule type" value="Genomic_DNA"/>
</dbReference>
<organism evidence="1 2">
    <name type="scientific">Nibea albiflora</name>
    <name type="common">Yellow drum</name>
    <name type="synonym">Corvina albiflora</name>
    <dbReference type="NCBI Taxonomy" id="240163"/>
    <lineage>
        <taxon>Eukaryota</taxon>
        <taxon>Metazoa</taxon>
        <taxon>Chordata</taxon>
        <taxon>Craniata</taxon>
        <taxon>Vertebrata</taxon>
        <taxon>Euteleostomi</taxon>
        <taxon>Actinopterygii</taxon>
        <taxon>Neopterygii</taxon>
        <taxon>Teleostei</taxon>
        <taxon>Neoteleostei</taxon>
        <taxon>Acanthomorphata</taxon>
        <taxon>Eupercaria</taxon>
        <taxon>Sciaenidae</taxon>
        <taxon>Nibea</taxon>
    </lineage>
</organism>
<keyword evidence="2" id="KW-1185">Reference proteome</keyword>
<name>A0ACB7F1C2_NIBAL</name>
<comment type="caution">
    <text evidence="1">The sequence shown here is derived from an EMBL/GenBank/DDBJ whole genome shotgun (WGS) entry which is preliminary data.</text>
</comment>
<protein>
    <submittedName>
        <fullName evidence="1">Spermatogenesis-associated protein 22</fullName>
    </submittedName>
</protein>
<accession>A0ACB7F1C2</accession>